<evidence type="ECO:0000256" key="1">
    <source>
        <dbReference type="SAM" id="MobiDB-lite"/>
    </source>
</evidence>
<proteinExistence type="predicted"/>
<sequence>MQKHVPWNIFKTSSKRQKQQQQRRTRTDKETVRSFPIDVKRDTLTPKILNIVNSLFVFVVHMIRSLCSGKDIIAV</sequence>
<keyword evidence="3" id="KW-1185">Reference proteome</keyword>
<dbReference type="AlphaFoldDB" id="A0A1J1IEQ4"/>
<protein>
    <submittedName>
        <fullName evidence="2">CLUMA_CG012300, isoform A</fullName>
    </submittedName>
</protein>
<gene>
    <name evidence="2" type="ORF">CLUMA_CG012300</name>
</gene>
<dbReference type="EMBL" id="CVRI01000048">
    <property type="protein sequence ID" value="CRK98696.1"/>
    <property type="molecule type" value="Genomic_DNA"/>
</dbReference>
<accession>A0A1J1IEQ4</accession>
<dbReference type="Proteomes" id="UP000183832">
    <property type="component" value="Unassembled WGS sequence"/>
</dbReference>
<evidence type="ECO:0000313" key="2">
    <source>
        <dbReference type="EMBL" id="CRK98696.1"/>
    </source>
</evidence>
<evidence type="ECO:0000313" key="3">
    <source>
        <dbReference type="Proteomes" id="UP000183832"/>
    </source>
</evidence>
<organism evidence="2 3">
    <name type="scientific">Clunio marinus</name>
    <dbReference type="NCBI Taxonomy" id="568069"/>
    <lineage>
        <taxon>Eukaryota</taxon>
        <taxon>Metazoa</taxon>
        <taxon>Ecdysozoa</taxon>
        <taxon>Arthropoda</taxon>
        <taxon>Hexapoda</taxon>
        <taxon>Insecta</taxon>
        <taxon>Pterygota</taxon>
        <taxon>Neoptera</taxon>
        <taxon>Endopterygota</taxon>
        <taxon>Diptera</taxon>
        <taxon>Nematocera</taxon>
        <taxon>Chironomoidea</taxon>
        <taxon>Chironomidae</taxon>
        <taxon>Clunio</taxon>
    </lineage>
</organism>
<name>A0A1J1IEQ4_9DIPT</name>
<reference evidence="2 3" key="1">
    <citation type="submission" date="2015-04" db="EMBL/GenBank/DDBJ databases">
        <authorList>
            <person name="Syromyatnikov M.Y."/>
            <person name="Popov V.N."/>
        </authorList>
    </citation>
    <scope>NUCLEOTIDE SEQUENCE [LARGE SCALE GENOMIC DNA]</scope>
</reference>
<feature type="region of interest" description="Disordered" evidence="1">
    <location>
        <begin position="1"/>
        <end position="31"/>
    </location>
</feature>
<feature type="compositionally biased region" description="Basic residues" evidence="1">
    <location>
        <begin position="13"/>
        <end position="24"/>
    </location>
</feature>